<keyword evidence="7" id="KW-0503">Monooxygenase</keyword>
<evidence type="ECO:0000256" key="5">
    <source>
        <dbReference type="ARBA" id="ARBA00023002"/>
    </source>
</evidence>
<dbReference type="GO" id="GO:0016705">
    <property type="term" value="F:oxidoreductase activity, acting on paired donors, with incorporation or reduction of molecular oxygen"/>
    <property type="evidence" value="ECO:0007669"/>
    <property type="project" value="InterPro"/>
</dbReference>
<dbReference type="Proteomes" id="UP000054279">
    <property type="component" value="Unassembled WGS sequence"/>
</dbReference>
<keyword evidence="9" id="KW-1185">Reference proteome</keyword>
<dbReference type="HOGENOM" id="CLU_1195529_0_0_1"/>
<evidence type="ECO:0000313" key="9">
    <source>
        <dbReference type="Proteomes" id="UP000054279"/>
    </source>
</evidence>
<organism evidence="8 9">
    <name type="scientific">Sphaerobolus stellatus (strain SS14)</name>
    <dbReference type="NCBI Taxonomy" id="990650"/>
    <lineage>
        <taxon>Eukaryota</taxon>
        <taxon>Fungi</taxon>
        <taxon>Dikarya</taxon>
        <taxon>Basidiomycota</taxon>
        <taxon>Agaricomycotina</taxon>
        <taxon>Agaricomycetes</taxon>
        <taxon>Phallomycetidae</taxon>
        <taxon>Geastrales</taxon>
        <taxon>Sphaerobolaceae</taxon>
        <taxon>Sphaerobolus</taxon>
    </lineage>
</organism>
<evidence type="ECO:0000256" key="7">
    <source>
        <dbReference type="ARBA" id="ARBA00023033"/>
    </source>
</evidence>
<dbReference type="EMBL" id="KN837272">
    <property type="protein sequence ID" value="KIJ29914.1"/>
    <property type="molecule type" value="Genomic_DNA"/>
</dbReference>
<dbReference type="GO" id="GO:0005506">
    <property type="term" value="F:iron ion binding"/>
    <property type="evidence" value="ECO:0007669"/>
    <property type="project" value="InterPro"/>
</dbReference>
<keyword evidence="4" id="KW-0479">Metal-binding</keyword>
<dbReference type="PANTHER" id="PTHR46300:SF7">
    <property type="entry name" value="P450, PUTATIVE (EUROFUNG)-RELATED"/>
    <property type="match status" value="1"/>
</dbReference>
<dbReference type="PANTHER" id="PTHR46300">
    <property type="entry name" value="P450, PUTATIVE (EUROFUNG)-RELATED-RELATED"/>
    <property type="match status" value="1"/>
</dbReference>
<dbReference type="OrthoDB" id="2789670at2759"/>
<evidence type="ECO:0000256" key="4">
    <source>
        <dbReference type="ARBA" id="ARBA00022723"/>
    </source>
</evidence>
<evidence type="ECO:0000256" key="6">
    <source>
        <dbReference type="ARBA" id="ARBA00023004"/>
    </source>
</evidence>
<dbReference type="Pfam" id="PF00067">
    <property type="entry name" value="p450"/>
    <property type="match status" value="1"/>
</dbReference>
<name>A0A0C9U6P5_SPHS4</name>
<dbReference type="GO" id="GO:0020037">
    <property type="term" value="F:heme binding"/>
    <property type="evidence" value="ECO:0007669"/>
    <property type="project" value="InterPro"/>
</dbReference>
<dbReference type="GO" id="GO:0004497">
    <property type="term" value="F:monooxygenase activity"/>
    <property type="evidence" value="ECO:0007669"/>
    <property type="project" value="UniProtKB-KW"/>
</dbReference>
<evidence type="ECO:0000313" key="8">
    <source>
        <dbReference type="EMBL" id="KIJ29914.1"/>
    </source>
</evidence>
<comment type="similarity">
    <text evidence="2">Belongs to the cytochrome P450 family.</text>
</comment>
<dbReference type="SUPFAM" id="SSF48264">
    <property type="entry name" value="Cytochrome P450"/>
    <property type="match status" value="1"/>
</dbReference>
<keyword evidence="3" id="KW-0349">Heme</keyword>
<gene>
    <name evidence="8" type="ORF">M422DRAFT_268580</name>
</gene>
<comment type="cofactor">
    <cofactor evidence="1">
        <name>heme</name>
        <dbReference type="ChEBI" id="CHEBI:30413"/>
    </cofactor>
</comment>
<proteinExistence type="inferred from homology"/>
<reference evidence="8 9" key="1">
    <citation type="submission" date="2014-06" db="EMBL/GenBank/DDBJ databases">
        <title>Evolutionary Origins and Diversification of the Mycorrhizal Mutualists.</title>
        <authorList>
            <consortium name="DOE Joint Genome Institute"/>
            <consortium name="Mycorrhizal Genomics Consortium"/>
            <person name="Kohler A."/>
            <person name="Kuo A."/>
            <person name="Nagy L.G."/>
            <person name="Floudas D."/>
            <person name="Copeland A."/>
            <person name="Barry K.W."/>
            <person name="Cichocki N."/>
            <person name="Veneault-Fourrey C."/>
            <person name="LaButti K."/>
            <person name="Lindquist E.A."/>
            <person name="Lipzen A."/>
            <person name="Lundell T."/>
            <person name="Morin E."/>
            <person name="Murat C."/>
            <person name="Riley R."/>
            <person name="Ohm R."/>
            <person name="Sun H."/>
            <person name="Tunlid A."/>
            <person name="Henrissat B."/>
            <person name="Grigoriev I.V."/>
            <person name="Hibbett D.S."/>
            <person name="Martin F."/>
        </authorList>
    </citation>
    <scope>NUCLEOTIDE SEQUENCE [LARGE SCALE GENOMIC DNA]</scope>
    <source>
        <strain evidence="8 9">SS14</strain>
    </source>
</reference>
<keyword evidence="6" id="KW-0408">Iron</keyword>
<accession>A0A0C9U6P5</accession>
<evidence type="ECO:0008006" key="10">
    <source>
        <dbReference type="Google" id="ProtNLM"/>
    </source>
</evidence>
<sequence length="232" mass="26094">MKTYSDPHMVLLDAPFCSVLQHTAAGRSPGDRVRAGSSFRGQWVPALFTKRQLAPFPPGPEPLPILGNILSLPQTQPWKTFAKWGKEYGGIAHATALGTHFIIINDPKFAIELLEKKGKLYSDRLRLMMGGELVGWGEGPALSQFTDTWSEYRRLMALFIGSRAKIDSFNDVLQNERNEFLKRMLDEPNDFVHHCRNFAGSIVLQLTYGYKATSDNDPLVKLVTSRNLTESR</sequence>
<protein>
    <recommendedName>
        <fullName evidence="10">Cytochrome P450</fullName>
    </recommendedName>
</protein>
<dbReference type="Gene3D" id="1.10.630.10">
    <property type="entry name" value="Cytochrome P450"/>
    <property type="match status" value="1"/>
</dbReference>
<evidence type="ECO:0000256" key="1">
    <source>
        <dbReference type="ARBA" id="ARBA00001971"/>
    </source>
</evidence>
<evidence type="ECO:0000256" key="2">
    <source>
        <dbReference type="ARBA" id="ARBA00010617"/>
    </source>
</evidence>
<dbReference type="InterPro" id="IPR001128">
    <property type="entry name" value="Cyt_P450"/>
</dbReference>
<keyword evidence="5" id="KW-0560">Oxidoreductase</keyword>
<dbReference type="InterPro" id="IPR036396">
    <property type="entry name" value="Cyt_P450_sf"/>
</dbReference>
<evidence type="ECO:0000256" key="3">
    <source>
        <dbReference type="ARBA" id="ARBA00022617"/>
    </source>
</evidence>
<dbReference type="InterPro" id="IPR050364">
    <property type="entry name" value="Cytochrome_P450_fung"/>
</dbReference>
<dbReference type="AlphaFoldDB" id="A0A0C9U6P5"/>